<evidence type="ECO:0000313" key="2">
    <source>
        <dbReference type="Proteomes" id="UP000481852"/>
    </source>
</evidence>
<evidence type="ECO:0000313" key="1">
    <source>
        <dbReference type="EMBL" id="MSS13912.1"/>
    </source>
</evidence>
<dbReference type="Pfam" id="PF14199">
    <property type="entry name" value="DUF4317"/>
    <property type="match status" value="1"/>
</dbReference>
<sequence>MNKKEISEIKKQLTVQKNTFTRIAGCYVSAEKEKITTFSQMFQRLEEEEMFKYFEIFRKTLSGTLGKNLINMDFPMESEEEDGTQAFLYRLAKSELEDEELLDAFYNKVIESYTTGENYLILLLYNNYDVPGKTTDEIEMLDASSSVFSYFQCAICPVDLSKPALSYAPAEQVFKNRERDWVVAMPEVGFMFPAFNDRAADIHHTLYYSKDSEDLHFDLTDKLLGCQAPLSAGLQKEAFQTVVEETLGRDCSFETVRNLHDSLQEIQQQAKDADSPDPVSLDKVTMRNLLEKSGASPEDMHTFDQSFEENAGEKGTLMLSNVCSSRKFEVHTPDVTVTVSPDRTDLVRTQIIDGRECLVIPISDDVQVNGITVKHLTPGADGQKGE</sequence>
<dbReference type="Proteomes" id="UP000481852">
    <property type="component" value="Unassembled WGS sequence"/>
</dbReference>
<keyword evidence="2" id="KW-1185">Reference proteome</keyword>
<dbReference type="InterPro" id="IPR025466">
    <property type="entry name" value="DUF4317"/>
</dbReference>
<dbReference type="EMBL" id="VULZ01000002">
    <property type="protein sequence ID" value="MSS13912.1"/>
    <property type="molecule type" value="Genomic_DNA"/>
</dbReference>
<reference evidence="1 2" key="1">
    <citation type="submission" date="2019-08" db="EMBL/GenBank/DDBJ databases">
        <title>In-depth cultivation of the pig gut microbiome towards novel bacterial diversity and tailored functional studies.</title>
        <authorList>
            <person name="Wylensek D."/>
            <person name="Hitch T.C.A."/>
            <person name="Clavel T."/>
        </authorList>
    </citation>
    <scope>NUCLEOTIDE SEQUENCE [LARGE SCALE GENOMIC DNA]</scope>
    <source>
        <strain evidence="1 2">Oil+RF-744-WCA-WT-11</strain>
    </source>
</reference>
<organism evidence="1 2">
    <name type="scientific">Porcincola intestinalis</name>
    <dbReference type="NCBI Taxonomy" id="2606632"/>
    <lineage>
        <taxon>Bacteria</taxon>
        <taxon>Bacillati</taxon>
        <taxon>Bacillota</taxon>
        <taxon>Clostridia</taxon>
        <taxon>Lachnospirales</taxon>
        <taxon>Lachnospiraceae</taxon>
        <taxon>Porcincola</taxon>
    </lineage>
</organism>
<accession>A0A6L5X6B4</accession>
<comment type="caution">
    <text evidence="1">The sequence shown here is derived from an EMBL/GenBank/DDBJ whole genome shotgun (WGS) entry which is preliminary data.</text>
</comment>
<gene>
    <name evidence="1" type="ORF">FYJ35_02450</name>
</gene>
<protein>
    <submittedName>
        <fullName evidence="1">DUF4317 domain-containing protein</fullName>
    </submittedName>
</protein>
<dbReference type="RefSeq" id="WP_154522654.1">
    <property type="nucleotide sequence ID" value="NZ_JAQYJL010000026.1"/>
</dbReference>
<dbReference type="AlphaFoldDB" id="A0A6L5X6B4"/>
<proteinExistence type="predicted"/>
<name>A0A6L5X6B4_9FIRM</name>